<dbReference type="OrthoDB" id="167943at2759"/>
<dbReference type="Proteomes" id="UP000794436">
    <property type="component" value="Unassembled WGS sequence"/>
</dbReference>
<dbReference type="AlphaFoldDB" id="A0A8K1FNG9"/>
<evidence type="ECO:0000256" key="2">
    <source>
        <dbReference type="SAM" id="MobiDB-lite"/>
    </source>
</evidence>
<organism evidence="3 4">
    <name type="scientific">Pythium oligandrum</name>
    <name type="common">Mycoparasitic fungus</name>
    <dbReference type="NCBI Taxonomy" id="41045"/>
    <lineage>
        <taxon>Eukaryota</taxon>
        <taxon>Sar</taxon>
        <taxon>Stramenopiles</taxon>
        <taxon>Oomycota</taxon>
        <taxon>Peronosporomycetes</taxon>
        <taxon>Pythiales</taxon>
        <taxon>Pythiaceae</taxon>
        <taxon>Pythium</taxon>
    </lineage>
</organism>
<evidence type="ECO:0000256" key="1">
    <source>
        <dbReference type="SAM" id="Coils"/>
    </source>
</evidence>
<accession>A0A8K1FNG9</accession>
<gene>
    <name evidence="3" type="ORF">Poli38472_011513</name>
</gene>
<dbReference type="EMBL" id="SPLM01000039">
    <property type="protein sequence ID" value="TMW64633.1"/>
    <property type="molecule type" value="Genomic_DNA"/>
</dbReference>
<keyword evidence="4" id="KW-1185">Reference proteome</keyword>
<proteinExistence type="predicted"/>
<comment type="caution">
    <text evidence="3">The sequence shown here is derived from an EMBL/GenBank/DDBJ whole genome shotgun (WGS) entry which is preliminary data.</text>
</comment>
<feature type="coiled-coil region" evidence="1">
    <location>
        <begin position="79"/>
        <end position="106"/>
    </location>
</feature>
<feature type="region of interest" description="Disordered" evidence="2">
    <location>
        <begin position="1"/>
        <end position="30"/>
    </location>
</feature>
<reference evidence="3" key="1">
    <citation type="submission" date="2019-03" db="EMBL/GenBank/DDBJ databases">
        <title>Long read genome sequence of the mycoparasitic Pythium oligandrum ATCC 38472 isolated from sugarbeet rhizosphere.</title>
        <authorList>
            <person name="Gaulin E."/>
        </authorList>
    </citation>
    <scope>NUCLEOTIDE SEQUENCE</scope>
    <source>
        <strain evidence="3">ATCC 38472_TT</strain>
    </source>
</reference>
<evidence type="ECO:0000313" key="3">
    <source>
        <dbReference type="EMBL" id="TMW64633.1"/>
    </source>
</evidence>
<protein>
    <submittedName>
        <fullName evidence="3">Uncharacterized protein</fullName>
    </submittedName>
</protein>
<keyword evidence="1" id="KW-0175">Coiled coil</keyword>
<evidence type="ECO:0000313" key="4">
    <source>
        <dbReference type="Proteomes" id="UP000794436"/>
    </source>
</evidence>
<name>A0A8K1FNG9_PYTOL</name>
<sequence length="325" mass="37561">MDEQDASPRDDDSADRQQQRRTRHQRYYQAENSTRIITSLAEAHGYESDEDAVQTTVEGALVPRSSRKRKFPRAQRRFRDRLQLLEERLRLDVNGLQQEILDLQLQHRLSQTRQRVQRLSRTDTAIQIVREYFDAFHHGLAEPPRSSAIARRQERFFTGSLDQNMQFGRYHDGGAVLAELWRRYTLCHRNYRVHLRRIDVCVGESPNAPTLRVEGVLCGYITHDTLVEVFPRVLEFYPHLAARMIGAFVEYPCTLMCHFNEEGRIAILDSEVDFVAPLAHVLGDVRDVALVLNDSTIRDQCLIGYGPVSEEEVRGANGNTYDFSC</sequence>
<feature type="compositionally biased region" description="Basic and acidic residues" evidence="2">
    <location>
        <begin position="1"/>
        <end position="18"/>
    </location>
</feature>